<gene>
    <name evidence="1" type="ORF">G6045_39925</name>
</gene>
<dbReference type="InterPro" id="IPR046288">
    <property type="entry name" value="DUF6325"/>
</dbReference>
<reference evidence="1 2" key="1">
    <citation type="submission" date="2020-02" db="EMBL/GenBank/DDBJ databases">
        <title>Whole-genome analyses of novel actinobacteria.</title>
        <authorList>
            <person name="Sahin N."/>
            <person name="Tokatli A."/>
        </authorList>
    </citation>
    <scope>NUCLEOTIDE SEQUENCE [LARGE SCALE GENOMIC DNA]</scope>
    <source>
        <strain evidence="1 2">YC504</strain>
    </source>
</reference>
<dbReference type="AlphaFoldDB" id="A0A6G4XX60"/>
<evidence type="ECO:0000313" key="2">
    <source>
        <dbReference type="Proteomes" id="UP000481109"/>
    </source>
</evidence>
<proteinExistence type="predicted"/>
<dbReference type="EMBL" id="JAAKZW010000405">
    <property type="protein sequence ID" value="NGO81772.1"/>
    <property type="molecule type" value="Genomic_DNA"/>
</dbReference>
<keyword evidence="2" id="KW-1185">Reference proteome</keyword>
<name>A0A6G4XX60_9ACTN</name>
<protein>
    <recommendedName>
        <fullName evidence="3">DUF1269 domain-containing protein</fullName>
    </recommendedName>
</protein>
<dbReference type="RefSeq" id="WP_165337149.1">
    <property type="nucleotide sequence ID" value="NZ_JAAKZW010000405.1"/>
</dbReference>
<sequence>MPSGLNADTIGPVDVAVIAFEGSKFNGDVVPALRELQQAGTVRVLDLSFIHKGTDGSVEIVELGDEEVAETFHHVTEAQFDLFSDEDLQAIADGLPARSSALVVAWENTWAARLGAAIHGSQGELRLLERIDRDTVVAAVTALDAD</sequence>
<evidence type="ECO:0000313" key="1">
    <source>
        <dbReference type="EMBL" id="NGO81772.1"/>
    </source>
</evidence>
<dbReference type="Proteomes" id="UP000481109">
    <property type="component" value="Unassembled WGS sequence"/>
</dbReference>
<organism evidence="1 2">
    <name type="scientific">Streptomyces mesophilus</name>
    <dbReference type="NCBI Taxonomy" id="1775132"/>
    <lineage>
        <taxon>Bacteria</taxon>
        <taxon>Bacillati</taxon>
        <taxon>Actinomycetota</taxon>
        <taxon>Actinomycetes</taxon>
        <taxon>Kitasatosporales</taxon>
        <taxon>Streptomycetaceae</taxon>
        <taxon>Streptomyces</taxon>
    </lineage>
</organism>
<dbReference type="Pfam" id="PF19850">
    <property type="entry name" value="DUF6325"/>
    <property type="match status" value="1"/>
</dbReference>
<comment type="caution">
    <text evidence="1">The sequence shown here is derived from an EMBL/GenBank/DDBJ whole genome shotgun (WGS) entry which is preliminary data.</text>
</comment>
<accession>A0A6G4XX60</accession>
<evidence type="ECO:0008006" key="3">
    <source>
        <dbReference type="Google" id="ProtNLM"/>
    </source>
</evidence>